<feature type="region of interest" description="Disordered" evidence="1">
    <location>
        <begin position="73"/>
        <end position="107"/>
    </location>
</feature>
<evidence type="ECO:0000256" key="2">
    <source>
        <dbReference type="SAM" id="SignalP"/>
    </source>
</evidence>
<proteinExistence type="predicted"/>
<accession>A0A6J1SXM7</accession>
<feature type="region of interest" description="Disordered" evidence="1">
    <location>
        <begin position="156"/>
        <end position="262"/>
    </location>
</feature>
<dbReference type="RefSeq" id="XP_026285683.1">
    <property type="nucleotide sequence ID" value="XM_026429898.2"/>
</dbReference>
<name>A0A6J1SXM7_FRAOC</name>
<sequence>MRVAARNKWWLAAALLLSLSAARAAPRGRLLRVPKVYNALITSNEPLLPSRTEQATVGQVLYYPPHHTYPASSGPLILPQVTPHQPPLLYDPRQPQQQHQQQGPQQLVSLPQDGQQEGQQQPLELHVQPGLTQEQVALAQEQDQSTPWPVVYASDVQQQQPQQPHPQQHLQQQQQLQQQQLPQDAAGQPPAPFPAARAVQTVEEVAHPGEYQPPPAVDIDSIKNNRPSGEGIRDVPPPPLPVGRGNKDGHRPQPIPPGLLPF</sequence>
<evidence type="ECO:0000256" key="1">
    <source>
        <dbReference type="SAM" id="MobiDB-lite"/>
    </source>
</evidence>
<dbReference type="Proteomes" id="UP000504606">
    <property type="component" value="Unplaced"/>
</dbReference>
<feature type="compositionally biased region" description="Pro residues" evidence="1">
    <location>
        <begin position="253"/>
        <end position="262"/>
    </location>
</feature>
<organism evidence="3 4">
    <name type="scientific">Frankliniella occidentalis</name>
    <name type="common">Western flower thrips</name>
    <name type="synonym">Euthrips occidentalis</name>
    <dbReference type="NCBI Taxonomy" id="133901"/>
    <lineage>
        <taxon>Eukaryota</taxon>
        <taxon>Metazoa</taxon>
        <taxon>Ecdysozoa</taxon>
        <taxon>Arthropoda</taxon>
        <taxon>Hexapoda</taxon>
        <taxon>Insecta</taxon>
        <taxon>Pterygota</taxon>
        <taxon>Neoptera</taxon>
        <taxon>Paraneoptera</taxon>
        <taxon>Thysanoptera</taxon>
        <taxon>Terebrantia</taxon>
        <taxon>Thripoidea</taxon>
        <taxon>Thripidae</taxon>
        <taxon>Frankliniella</taxon>
    </lineage>
</organism>
<dbReference type="AlphaFoldDB" id="A0A6J1SXM7"/>
<protein>
    <submittedName>
        <fullName evidence="4">Nuclear transcription factor Y subunit beta</fullName>
    </submittedName>
</protein>
<dbReference type="KEGG" id="foc:113211513"/>
<dbReference type="GeneID" id="113211513"/>
<evidence type="ECO:0000313" key="4">
    <source>
        <dbReference type="RefSeq" id="XP_026285683.1"/>
    </source>
</evidence>
<keyword evidence="2" id="KW-0732">Signal</keyword>
<feature type="signal peptide" evidence="2">
    <location>
        <begin position="1"/>
        <end position="24"/>
    </location>
</feature>
<feature type="chain" id="PRO_5026779464" evidence="2">
    <location>
        <begin position="25"/>
        <end position="262"/>
    </location>
</feature>
<evidence type="ECO:0000313" key="3">
    <source>
        <dbReference type="Proteomes" id="UP000504606"/>
    </source>
</evidence>
<feature type="compositionally biased region" description="Low complexity" evidence="1">
    <location>
        <begin position="157"/>
        <end position="198"/>
    </location>
</feature>
<feature type="compositionally biased region" description="Low complexity" evidence="1">
    <location>
        <begin position="92"/>
        <end position="107"/>
    </location>
</feature>
<reference evidence="4" key="1">
    <citation type="submission" date="2025-08" db="UniProtKB">
        <authorList>
            <consortium name="RefSeq"/>
        </authorList>
    </citation>
    <scope>IDENTIFICATION</scope>
    <source>
        <tissue evidence="4">Whole organism</tissue>
    </source>
</reference>
<dbReference type="OrthoDB" id="7443691at2759"/>
<keyword evidence="3" id="KW-1185">Reference proteome</keyword>
<gene>
    <name evidence="4" type="primary">LOC113211513</name>
</gene>